<dbReference type="SUPFAM" id="SSF75553">
    <property type="entry name" value="Smc hinge domain"/>
    <property type="match status" value="1"/>
</dbReference>
<evidence type="ECO:0000256" key="5">
    <source>
        <dbReference type="ARBA" id="ARBA00023054"/>
    </source>
</evidence>
<comment type="caution">
    <text evidence="10">The sequence shown here is derived from an EMBL/GenBank/DDBJ whole genome shotgun (WGS) entry which is preliminary data.</text>
</comment>
<keyword evidence="5 7" id="KW-0175">Coiled coil</keyword>
<dbReference type="GO" id="GO:0005524">
    <property type="term" value="F:ATP binding"/>
    <property type="evidence" value="ECO:0007669"/>
    <property type="project" value="UniProtKB-UniRule"/>
</dbReference>
<evidence type="ECO:0000313" key="11">
    <source>
        <dbReference type="Proteomes" id="UP000824065"/>
    </source>
</evidence>
<proteinExistence type="inferred from homology"/>
<dbReference type="HAMAP" id="MF_01894">
    <property type="entry name" value="Smc_prok"/>
    <property type="match status" value="1"/>
</dbReference>
<feature type="compositionally biased region" description="Basic and acidic residues" evidence="8">
    <location>
        <begin position="717"/>
        <end position="753"/>
    </location>
</feature>
<keyword evidence="4 7" id="KW-0067">ATP-binding</keyword>
<evidence type="ECO:0000256" key="4">
    <source>
        <dbReference type="ARBA" id="ARBA00022840"/>
    </source>
</evidence>
<dbReference type="Gene3D" id="3.40.50.300">
    <property type="entry name" value="P-loop containing nucleotide triphosphate hydrolases"/>
    <property type="match status" value="2"/>
</dbReference>
<feature type="coiled-coil region" evidence="7">
    <location>
        <begin position="992"/>
        <end position="1019"/>
    </location>
</feature>
<dbReference type="GO" id="GO:0006260">
    <property type="term" value="P:DNA replication"/>
    <property type="evidence" value="ECO:0007669"/>
    <property type="project" value="UniProtKB-UniRule"/>
</dbReference>
<dbReference type="PIRSF" id="PIRSF005719">
    <property type="entry name" value="SMC"/>
    <property type="match status" value="1"/>
</dbReference>
<name>A0A9D2FI95_9FIRM</name>
<dbReference type="SUPFAM" id="SSF52540">
    <property type="entry name" value="P-loop containing nucleoside triphosphate hydrolases"/>
    <property type="match status" value="1"/>
</dbReference>
<dbReference type="InterPro" id="IPR003395">
    <property type="entry name" value="RecF/RecN/SMC_N"/>
</dbReference>
<dbReference type="GO" id="GO:0007062">
    <property type="term" value="P:sister chromatid cohesion"/>
    <property type="evidence" value="ECO:0007669"/>
    <property type="project" value="InterPro"/>
</dbReference>
<dbReference type="GO" id="GO:0016887">
    <property type="term" value="F:ATP hydrolysis activity"/>
    <property type="evidence" value="ECO:0007669"/>
    <property type="project" value="InterPro"/>
</dbReference>
<feature type="coiled-coil region" evidence="7">
    <location>
        <begin position="175"/>
        <end position="202"/>
    </location>
</feature>
<reference evidence="10" key="2">
    <citation type="submission" date="2021-04" db="EMBL/GenBank/DDBJ databases">
        <authorList>
            <person name="Gilroy R."/>
        </authorList>
    </citation>
    <scope>NUCLEOTIDE SEQUENCE</scope>
    <source>
        <strain evidence="10">ChiBcec16-3735</strain>
    </source>
</reference>
<dbReference type="Gene3D" id="3.30.70.1620">
    <property type="match status" value="1"/>
</dbReference>
<sequence length="1185" mass="128806">MVLKELEIQGFKSFPDKVRITFGRGVTGVVGPNGSGKSNLSDAIRWVLGETSSRQLRSAGKMEDVIFGGTRRRGAMGYASVRLTLDNTDHTLDLDAPEVTIGRRYYRSGDSEYTINGQACRLKDVYELLLDTGIGRDGYSIIGQGRIAEIVAAKGSERREIFEEACGIAKYRYRRTEAEHSLAAAQANLERLRDILGELESRVGPLAREAEKAKAYLELASRRKGLEVTLWVESIRAARAAMQQLQRDYETAQAAFERWDSQDKASQQEAEEIRMQAQRLTVEIERLNGDIRSITEQISGSDSRIAVLENDRVHARQSAESLRAELAAGQTGREAAAAGLERQKAEARELDRRAEALAAEAGGLEQQLAGLQSRTDAASARQAALRARLADVTDRETAARVEEAAARAAAASARGRLPEAQAAARAEQDRLAGLQENLADTGKYLDMLAGSEKQLANVRAGLALKLNSRKKALAAASEAEQELARARDAAAQRLNVLQELEKNMEGYQHSVRAVMQAAAGGRLQGVVGPVSSILTVEAGCELAVETALGAALQNIVVENEAAAKAGIALLRRENAGRATFLPLDTVQPGLFRGELPLQARLASSLVRAEERHQNIVSYLLGRIVVVEDIHAAARVARELHYRNRVVTMDGQVVNAGGSFTGGSVQRSAGLFTRRQEIRELQDKIAGLARDCTAARLRTAQCKSQADAVAAELTAAEGEERTAAGDRVRAEAEGRRLEQAVRQAEEAARQRSAEADALASEAGRQAEAAEKAAEARAALEAEAGALTAELARLTEGGDSFAARQAELADALAQKRMDQLACQKDAELCRSRIADWEQRLADAGAHQDSLAAAIRDLEARDGEILRAIQEVKDQTRRSRDAVREKEAAIQAAAGRRMERQAAETKAQAAARAAAENREDASREMARLSERKSAAEGEYDQLAAKLWDEYQLTPTEAAKFCVEYASLAALRAQVAEVRGKMRALGSVNVGAVEEYQEVRGRYESLKAQVEDVEESRDRLVRMIGELNGQMRDIFRRNFAAINGHFGRVFAELFGGGEASLALEDENDVLNSGIEIRVSPPGKVIKNLEALSGGERALVAISIYFAILAVNPSPFCILDEIEAALDDANVVRFAQYLRRISGKTQFIVITHRRGTMEAADILYGVTMQEDGISKLLRLDLEQVDATLVS</sequence>
<dbReference type="Pfam" id="PF06470">
    <property type="entry name" value="SMC_hinge"/>
    <property type="match status" value="1"/>
</dbReference>
<dbReference type="InterPro" id="IPR036277">
    <property type="entry name" value="SMC_hinge_sf"/>
</dbReference>
<dbReference type="PANTHER" id="PTHR43977">
    <property type="entry name" value="STRUCTURAL MAINTENANCE OF CHROMOSOMES PROTEIN 3"/>
    <property type="match status" value="1"/>
</dbReference>
<gene>
    <name evidence="7 10" type="primary">smc</name>
    <name evidence="10" type="ORF">H9725_10485</name>
</gene>
<dbReference type="InterPro" id="IPR024704">
    <property type="entry name" value="SMC"/>
</dbReference>
<feature type="coiled-coil region" evidence="7">
    <location>
        <begin position="235"/>
        <end position="374"/>
    </location>
</feature>
<dbReference type="Pfam" id="PF02463">
    <property type="entry name" value="SMC_N"/>
    <property type="match status" value="1"/>
</dbReference>
<dbReference type="EMBL" id="DXBJ01000079">
    <property type="protein sequence ID" value="HIZ58973.1"/>
    <property type="molecule type" value="Genomic_DNA"/>
</dbReference>
<comment type="similarity">
    <text evidence="7">Belongs to the SMC family.</text>
</comment>
<protein>
    <recommendedName>
        <fullName evidence="7">Chromosome partition protein Smc</fullName>
    </recommendedName>
</protein>
<comment type="subcellular location">
    <subcellularLocation>
        <location evidence="1 7">Cytoplasm</location>
    </subcellularLocation>
</comment>
<evidence type="ECO:0000259" key="9">
    <source>
        <dbReference type="SMART" id="SM00968"/>
    </source>
</evidence>
<evidence type="ECO:0000256" key="7">
    <source>
        <dbReference type="HAMAP-Rule" id="MF_01894"/>
    </source>
</evidence>
<evidence type="ECO:0000256" key="6">
    <source>
        <dbReference type="ARBA" id="ARBA00023125"/>
    </source>
</evidence>
<evidence type="ECO:0000256" key="8">
    <source>
        <dbReference type="SAM" id="MobiDB-lite"/>
    </source>
</evidence>
<comment type="subunit">
    <text evidence="7">Homodimer.</text>
</comment>
<dbReference type="CDD" id="cd03278">
    <property type="entry name" value="ABC_SMC_barmotin"/>
    <property type="match status" value="1"/>
</dbReference>
<dbReference type="SMART" id="SM00968">
    <property type="entry name" value="SMC_hinge"/>
    <property type="match status" value="1"/>
</dbReference>
<dbReference type="InterPro" id="IPR010935">
    <property type="entry name" value="SMC_hinge"/>
</dbReference>
<comment type="function">
    <text evidence="7">Required for chromosome condensation and partitioning.</text>
</comment>
<evidence type="ECO:0000256" key="3">
    <source>
        <dbReference type="ARBA" id="ARBA00022741"/>
    </source>
</evidence>
<feature type="domain" description="SMC hinge" evidence="9">
    <location>
        <begin position="524"/>
        <end position="636"/>
    </location>
</feature>
<feature type="coiled-coil region" evidence="7">
    <location>
        <begin position="469"/>
        <end position="517"/>
    </location>
</feature>
<accession>A0A9D2FI95</accession>
<evidence type="ECO:0000256" key="2">
    <source>
        <dbReference type="ARBA" id="ARBA00022490"/>
    </source>
</evidence>
<keyword evidence="6 7" id="KW-0238">DNA-binding</keyword>
<comment type="domain">
    <text evidence="7">Contains large globular domains required for ATP hydrolysis at each terminus and a third globular domain forming a flexible hinge near the middle of the molecule. These domains are separated by coiled-coil structures.</text>
</comment>
<dbReference type="Gene3D" id="1.20.1060.20">
    <property type="match status" value="1"/>
</dbReference>
<dbReference type="GO" id="GO:0007059">
    <property type="term" value="P:chromosome segregation"/>
    <property type="evidence" value="ECO:0007669"/>
    <property type="project" value="UniProtKB-UniRule"/>
</dbReference>
<organism evidence="10 11">
    <name type="scientific">Candidatus Faecalibacterium gallistercoris</name>
    <dbReference type="NCBI Taxonomy" id="2838579"/>
    <lineage>
        <taxon>Bacteria</taxon>
        <taxon>Bacillati</taxon>
        <taxon>Bacillota</taxon>
        <taxon>Clostridia</taxon>
        <taxon>Eubacteriales</taxon>
        <taxon>Oscillospiraceae</taxon>
        <taxon>Faecalibacterium</taxon>
    </lineage>
</organism>
<dbReference type="FunFam" id="3.40.50.300:FF:000901">
    <property type="entry name" value="Chromosome partition protein Smc"/>
    <property type="match status" value="1"/>
</dbReference>
<feature type="coiled-coil region" evidence="7">
    <location>
        <begin position="908"/>
        <end position="942"/>
    </location>
</feature>
<dbReference type="AlphaFoldDB" id="A0A9D2FI95"/>
<feature type="compositionally biased region" description="Low complexity" evidence="8">
    <location>
        <begin position="754"/>
        <end position="765"/>
    </location>
</feature>
<keyword evidence="2 7" id="KW-0963">Cytoplasm</keyword>
<keyword evidence="3 7" id="KW-0547">Nucleotide-binding</keyword>
<dbReference type="GO" id="GO:0005737">
    <property type="term" value="C:cytoplasm"/>
    <property type="evidence" value="ECO:0007669"/>
    <property type="project" value="UniProtKB-SubCell"/>
</dbReference>
<dbReference type="Proteomes" id="UP000824065">
    <property type="component" value="Unassembled WGS sequence"/>
</dbReference>
<dbReference type="GO" id="GO:0005694">
    <property type="term" value="C:chromosome"/>
    <property type="evidence" value="ECO:0007669"/>
    <property type="project" value="InterPro"/>
</dbReference>
<feature type="region of interest" description="Disordered" evidence="8">
    <location>
        <begin position="716"/>
        <end position="768"/>
    </location>
</feature>
<dbReference type="NCBIfam" id="TIGR02168">
    <property type="entry name" value="SMC_prok_B"/>
    <property type="match status" value="1"/>
</dbReference>
<dbReference type="GO" id="GO:0030261">
    <property type="term" value="P:chromosome condensation"/>
    <property type="evidence" value="ECO:0007669"/>
    <property type="project" value="InterPro"/>
</dbReference>
<evidence type="ECO:0000313" key="10">
    <source>
        <dbReference type="EMBL" id="HIZ58973.1"/>
    </source>
</evidence>
<evidence type="ECO:0000256" key="1">
    <source>
        <dbReference type="ARBA" id="ARBA00004496"/>
    </source>
</evidence>
<dbReference type="InterPro" id="IPR011890">
    <property type="entry name" value="SMC_prok"/>
</dbReference>
<reference evidence="10" key="1">
    <citation type="journal article" date="2021" name="PeerJ">
        <title>Extensive microbial diversity within the chicken gut microbiome revealed by metagenomics and culture.</title>
        <authorList>
            <person name="Gilroy R."/>
            <person name="Ravi A."/>
            <person name="Getino M."/>
            <person name="Pursley I."/>
            <person name="Horton D.L."/>
            <person name="Alikhan N.F."/>
            <person name="Baker D."/>
            <person name="Gharbi K."/>
            <person name="Hall N."/>
            <person name="Watson M."/>
            <person name="Adriaenssens E.M."/>
            <person name="Foster-Nyarko E."/>
            <person name="Jarju S."/>
            <person name="Secka A."/>
            <person name="Antonio M."/>
            <person name="Oren A."/>
            <person name="Chaudhuri R.R."/>
            <person name="La Ragione R."/>
            <person name="Hildebrand F."/>
            <person name="Pallen M.J."/>
        </authorList>
    </citation>
    <scope>NUCLEOTIDE SEQUENCE</scope>
    <source>
        <strain evidence="10">ChiBcec16-3735</strain>
    </source>
</reference>
<feature type="binding site" evidence="7">
    <location>
        <begin position="32"/>
        <end position="39"/>
    </location>
    <ligand>
        <name>ATP</name>
        <dbReference type="ChEBI" id="CHEBI:30616"/>
    </ligand>
</feature>
<dbReference type="GO" id="GO:0003677">
    <property type="term" value="F:DNA binding"/>
    <property type="evidence" value="ECO:0007669"/>
    <property type="project" value="UniProtKB-UniRule"/>
</dbReference>
<dbReference type="InterPro" id="IPR027417">
    <property type="entry name" value="P-loop_NTPase"/>
</dbReference>